<organism evidence="2 3">
    <name type="scientific">Candidatus Defluviibacterium haderslevense</name>
    <dbReference type="NCBI Taxonomy" id="2981993"/>
    <lineage>
        <taxon>Bacteria</taxon>
        <taxon>Pseudomonadati</taxon>
        <taxon>Bacteroidota</taxon>
        <taxon>Saprospiria</taxon>
        <taxon>Saprospirales</taxon>
        <taxon>Saprospiraceae</taxon>
        <taxon>Candidatus Defluviibacterium</taxon>
    </lineage>
</organism>
<evidence type="ECO:0000313" key="2">
    <source>
        <dbReference type="EMBL" id="MBK9716650.1"/>
    </source>
</evidence>
<accession>A0A9D7XDG9</accession>
<dbReference type="Pfam" id="PF18962">
    <property type="entry name" value="Por_Secre_tail"/>
    <property type="match status" value="1"/>
</dbReference>
<sequence length="506" mass="57694">MNYWRWSILTISSLLIHGKSYSQFPRYDNVWLMSDYTRNIMVMTFNKPVDSLNVKLTPVKKFIRFVTGAIISDQNGNLKSYSNGCFINHAGYNIMENGDDINSGVNRHETCDADFYAAGEQGALFIPNPIDSLQYYMIHASTVIQYSPLKAWVDALRYSLIDMRYDNGLGKVIEKNKIIINDSTTLADIGAVKHSNNHDWWIIVKKYFIGSYDKFLLTDNSIKFINNQQIGDTSNRYEDGGGVVHIFSPNDGSKMVRYHPYDDGFYLYDFDRSSGLLSNFQRIPVTDSLLKDGGACFSPSGRFLYIGTYWDLYQYDLKAVDIKSSEVHVAHYDGYRSLGIFRTMIGKMQWGPDCKIYINCRNSMDALHVIHKPDEKGTACEFRQHDLKLPQTHGGFLPTFPNYRLDVAPVCDPELTVYIHEVPVIPEIMIYPNPAKDNITLSFRESLPHKANLRIMNTAGQVMESTNIPSGSYEYSMNTTSWVGGIYFYTISLWDGSLATGKFVIE</sequence>
<dbReference type="SUPFAM" id="SSF82171">
    <property type="entry name" value="DPP6 N-terminal domain-like"/>
    <property type="match status" value="1"/>
</dbReference>
<dbReference type="Proteomes" id="UP000808349">
    <property type="component" value="Unassembled WGS sequence"/>
</dbReference>
<evidence type="ECO:0000259" key="1">
    <source>
        <dbReference type="Pfam" id="PF18962"/>
    </source>
</evidence>
<comment type="caution">
    <text evidence="2">The sequence shown here is derived from an EMBL/GenBank/DDBJ whole genome shotgun (WGS) entry which is preliminary data.</text>
</comment>
<proteinExistence type="predicted"/>
<feature type="domain" description="Secretion system C-terminal sorting" evidence="1">
    <location>
        <begin position="430"/>
        <end position="505"/>
    </location>
</feature>
<dbReference type="AlphaFoldDB" id="A0A9D7XDG9"/>
<gene>
    <name evidence="2" type="ORF">IPO85_03870</name>
</gene>
<evidence type="ECO:0000313" key="3">
    <source>
        <dbReference type="Proteomes" id="UP000808349"/>
    </source>
</evidence>
<dbReference type="InterPro" id="IPR026444">
    <property type="entry name" value="Secre_tail"/>
</dbReference>
<protein>
    <submittedName>
        <fullName evidence="2">T9SS type A sorting domain-containing protein</fullName>
    </submittedName>
</protein>
<reference evidence="2 3" key="1">
    <citation type="submission" date="2020-10" db="EMBL/GenBank/DDBJ databases">
        <title>Connecting structure to function with the recovery of over 1000 high-quality activated sludge metagenome-assembled genomes encoding full-length rRNA genes using long-read sequencing.</title>
        <authorList>
            <person name="Singleton C.M."/>
            <person name="Petriglieri F."/>
            <person name="Kristensen J.M."/>
            <person name="Kirkegaard R.H."/>
            <person name="Michaelsen T.Y."/>
            <person name="Andersen M.H."/>
            <person name="Karst S.M."/>
            <person name="Dueholm M.S."/>
            <person name="Nielsen P.H."/>
            <person name="Albertsen M."/>
        </authorList>
    </citation>
    <scope>NUCLEOTIDE SEQUENCE [LARGE SCALE GENOMIC DNA]</scope>
    <source>
        <strain evidence="2">Ribe_18-Q3-R11-54_BAT3C.373</strain>
    </source>
</reference>
<dbReference type="EMBL" id="JADKFW010000004">
    <property type="protein sequence ID" value="MBK9716650.1"/>
    <property type="molecule type" value="Genomic_DNA"/>
</dbReference>
<dbReference type="NCBIfam" id="TIGR04183">
    <property type="entry name" value="Por_Secre_tail"/>
    <property type="match status" value="1"/>
</dbReference>
<name>A0A9D7XDG9_9BACT</name>